<dbReference type="InterPro" id="IPR050855">
    <property type="entry name" value="NDM-1-like"/>
</dbReference>
<protein>
    <submittedName>
        <fullName evidence="2">Glyoxylase, beta-lactamase superfamily II</fullName>
    </submittedName>
</protein>
<dbReference type="InterPro" id="IPR036866">
    <property type="entry name" value="RibonucZ/Hydroxyglut_hydro"/>
</dbReference>
<dbReference type="PANTHER" id="PTHR42951">
    <property type="entry name" value="METALLO-BETA-LACTAMASE DOMAIN-CONTAINING"/>
    <property type="match status" value="1"/>
</dbReference>
<dbReference type="RefSeq" id="WP_159427862.1">
    <property type="nucleotide sequence ID" value="NZ_FMXA01000014.1"/>
</dbReference>
<dbReference type="Pfam" id="PF00753">
    <property type="entry name" value="Lactamase_B"/>
    <property type="match status" value="1"/>
</dbReference>
<evidence type="ECO:0000313" key="2">
    <source>
        <dbReference type="EMBL" id="SDA53897.1"/>
    </source>
</evidence>
<dbReference type="AlphaFoldDB" id="A0A1G5W8L2"/>
<gene>
    <name evidence="2" type="ORF">SAMN02910343_01187</name>
</gene>
<dbReference type="EMBL" id="FMXA01000014">
    <property type="protein sequence ID" value="SDA53897.1"/>
    <property type="molecule type" value="Genomic_DNA"/>
</dbReference>
<evidence type="ECO:0000313" key="3">
    <source>
        <dbReference type="Proteomes" id="UP000199689"/>
    </source>
</evidence>
<organism evidence="2 3">
    <name type="scientific">Allisonella histaminiformans</name>
    <dbReference type="NCBI Taxonomy" id="209880"/>
    <lineage>
        <taxon>Bacteria</taxon>
        <taxon>Bacillati</taxon>
        <taxon>Bacillota</taxon>
        <taxon>Negativicutes</taxon>
        <taxon>Veillonellales</taxon>
        <taxon>Veillonellaceae</taxon>
        <taxon>Allisonella</taxon>
    </lineage>
</organism>
<sequence length="269" mass="30399">MKTFQLNDYTLHVFFNDAVSFFVTMAVLEKDGHAVLVNTGFTQSAAKKVSYWIKEKGLILDKIFITHFDPDYYFGLETVIREFPEVIAYASQETVDKICTSLSGKLDAWKNVLKEDAPVNPVIPKAMEKGPIDFLGVPFIFSGENGRINLWDEKNRVLLGGIDTFNEIHVFLADTGSREKLEAWIKRLDVLDALHPEILIPSHAVENGTFDTEALKHTREYLKNAIDGISRAENSRELTDFLLADYPDRENKGVVELGAKVLMGELQWG</sequence>
<dbReference type="STRING" id="209880.SAMN02910343_01187"/>
<dbReference type="SMART" id="SM00849">
    <property type="entry name" value="Lactamase_B"/>
    <property type="match status" value="1"/>
</dbReference>
<name>A0A1G5W8L2_9FIRM</name>
<dbReference type="PANTHER" id="PTHR42951:SF14">
    <property type="entry name" value="METALLO-BETA-LACTAMASE SUPERFAMILY PROTEIN"/>
    <property type="match status" value="1"/>
</dbReference>
<proteinExistence type="predicted"/>
<dbReference type="GeneID" id="87756203"/>
<keyword evidence="3" id="KW-1185">Reference proteome</keyword>
<dbReference type="SUPFAM" id="SSF56281">
    <property type="entry name" value="Metallo-hydrolase/oxidoreductase"/>
    <property type="match status" value="1"/>
</dbReference>
<accession>A0A1G5W8L2</accession>
<dbReference type="Proteomes" id="UP000199689">
    <property type="component" value="Unassembled WGS sequence"/>
</dbReference>
<dbReference type="Gene3D" id="3.60.15.10">
    <property type="entry name" value="Ribonuclease Z/Hydroxyacylglutathione hydrolase-like"/>
    <property type="match status" value="1"/>
</dbReference>
<evidence type="ECO:0000259" key="1">
    <source>
        <dbReference type="SMART" id="SM00849"/>
    </source>
</evidence>
<feature type="domain" description="Metallo-beta-lactamase" evidence="1">
    <location>
        <begin position="22"/>
        <end position="203"/>
    </location>
</feature>
<reference evidence="2 3" key="1">
    <citation type="submission" date="2016-10" db="EMBL/GenBank/DDBJ databases">
        <authorList>
            <person name="de Groot N.N."/>
        </authorList>
    </citation>
    <scope>NUCLEOTIDE SEQUENCE [LARGE SCALE GENOMIC DNA]</scope>
    <source>
        <strain evidence="2 3">DSM 15230</strain>
    </source>
</reference>
<dbReference type="OrthoDB" id="2273115at2"/>
<dbReference type="InterPro" id="IPR001279">
    <property type="entry name" value="Metallo-B-lactamas"/>
</dbReference>